<dbReference type="EMBL" id="WTYX01000002">
    <property type="protein sequence ID" value="MXO91656.1"/>
    <property type="molecule type" value="Genomic_DNA"/>
</dbReference>
<dbReference type="RefSeq" id="WP_160605333.1">
    <property type="nucleotide sequence ID" value="NZ_WTYX01000002.1"/>
</dbReference>
<reference evidence="1 2" key="1">
    <citation type="submission" date="2019-12" db="EMBL/GenBank/DDBJ databases">
        <title>Genomic-based taxomic classification of the family Erythrobacteraceae.</title>
        <authorList>
            <person name="Xu L."/>
        </authorList>
    </citation>
    <scope>NUCLEOTIDE SEQUENCE [LARGE SCALE GENOMIC DNA]</scope>
    <source>
        <strain evidence="1 2">KCTC 52763</strain>
    </source>
</reference>
<dbReference type="Gene3D" id="3.40.50.300">
    <property type="entry name" value="P-loop containing nucleotide triphosphate hydrolases"/>
    <property type="match status" value="1"/>
</dbReference>
<gene>
    <name evidence="1" type="ORF">GRI41_12535</name>
</gene>
<accession>A0A844ZXI7</accession>
<dbReference type="OrthoDB" id="288532at2"/>
<dbReference type="InterPro" id="IPR027417">
    <property type="entry name" value="P-loop_NTPase"/>
</dbReference>
<sequence length="244" mass="27695">MIYLRDPGLIFLKPHKVAGTSFEIALSKYAKPGDILTPLGRDEQLRAAKGLPGPQGHLYAQAELALATDDDRARAKRQQARGMGDGQPLKFYNHISASLVRDRLTDKEWSEAIKISIVRNPFDLAVSTYFWWQDRNAEEMPFALWCMEFHPSLRRNGEQYLIDGQITVDRFIRFEKFAEDIAALERDYPALSGLAEAFAGTRAKAGIRPEGAKAVHFFGQNRALRRLVEKSCAFEMEHFGYTLE</sequence>
<proteinExistence type="predicted"/>
<evidence type="ECO:0000313" key="1">
    <source>
        <dbReference type="EMBL" id="MXO91656.1"/>
    </source>
</evidence>
<organism evidence="1 2">
    <name type="scientific">Pontixanthobacter aquaemixtae</name>
    <dbReference type="NCBI Taxonomy" id="1958940"/>
    <lineage>
        <taxon>Bacteria</taxon>
        <taxon>Pseudomonadati</taxon>
        <taxon>Pseudomonadota</taxon>
        <taxon>Alphaproteobacteria</taxon>
        <taxon>Sphingomonadales</taxon>
        <taxon>Erythrobacteraceae</taxon>
        <taxon>Pontixanthobacter</taxon>
    </lineage>
</organism>
<dbReference type="AlphaFoldDB" id="A0A844ZXI7"/>
<dbReference type="SUPFAM" id="SSF52540">
    <property type="entry name" value="P-loop containing nucleoside triphosphate hydrolases"/>
    <property type="match status" value="1"/>
</dbReference>
<protein>
    <recommendedName>
        <fullName evidence="3">Sulfotransferase family protein</fullName>
    </recommendedName>
</protein>
<keyword evidence="2" id="KW-1185">Reference proteome</keyword>
<dbReference type="Proteomes" id="UP000442714">
    <property type="component" value="Unassembled WGS sequence"/>
</dbReference>
<evidence type="ECO:0000313" key="2">
    <source>
        <dbReference type="Proteomes" id="UP000442714"/>
    </source>
</evidence>
<name>A0A844ZXI7_9SPHN</name>
<comment type="caution">
    <text evidence="1">The sequence shown here is derived from an EMBL/GenBank/DDBJ whole genome shotgun (WGS) entry which is preliminary data.</text>
</comment>
<evidence type="ECO:0008006" key="3">
    <source>
        <dbReference type="Google" id="ProtNLM"/>
    </source>
</evidence>